<dbReference type="InterPro" id="IPR036390">
    <property type="entry name" value="WH_DNA-bd_sf"/>
</dbReference>
<sequence length="196" mass="21299">MRPLLDMVKLNLAVPRGEAGFWTVIKELDRLGRPWTANDVSRRTNVSRRLATRYLRKLRLAGYVEIVDQNKVGNGGGLPSENVFTLVKKPALAPRLAADGKELPESAKEQLWRAMKMIKIFGAADLVGACPDVPLSTARNYACALAAAGILAQNGHVFRLVRNLGNQAPKVLAAKLVFDPNAKVVVGHSVAREVSP</sequence>
<accession>A0ABU8KYF2</accession>
<evidence type="ECO:0008006" key="3">
    <source>
        <dbReference type="Google" id="ProtNLM"/>
    </source>
</evidence>
<gene>
    <name evidence="1" type="ORF">O7A60_18505</name>
</gene>
<evidence type="ECO:0000313" key="1">
    <source>
        <dbReference type="EMBL" id="MEI9410744.1"/>
    </source>
</evidence>
<dbReference type="Proteomes" id="UP001387293">
    <property type="component" value="Unassembled WGS sequence"/>
</dbReference>
<comment type="caution">
    <text evidence="1">The sequence shown here is derived from an EMBL/GenBank/DDBJ whole genome shotgun (WGS) entry which is preliminary data.</text>
</comment>
<keyword evidence="2" id="KW-1185">Reference proteome</keyword>
<dbReference type="RefSeq" id="WP_337107467.1">
    <property type="nucleotide sequence ID" value="NZ_JAPYKS010000013.1"/>
</dbReference>
<evidence type="ECO:0000313" key="2">
    <source>
        <dbReference type="Proteomes" id="UP001387293"/>
    </source>
</evidence>
<dbReference type="EMBL" id="JAPYKS010000013">
    <property type="protein sequence ID" value="MEI9410744.1"/>
    <property type="molecule type" value="Genomic_DNA"/>
</dbReference>
<dbReference type="SUPFAM" id="SSF46785">
    <property type="entry name" value="Winged helix' DNA-binding domain"/>
    <property type="match status" value="1"/>
</dbReference>
<reference evidence="1 2" key="1">
    <citation type="submission" date="2022-12" db="EMBL/GenBank/DDBJ databases">
        <authorList>
            <person name="Muema E."/>
        </authorList>
    </citation>
    <scope>NUCLEOTIDE SEQUENCE [LARGE SCALE GENOMIC DNA]</scope>
    <source>
        <strain evidence="2">1326</strain>
    </source>
</reference>
<organism evidence="1 2">
    <name type="scientific">Mesorhizobium salmacidum</name>
    <dbReference type="NCBI Taxonomy" id="3015171"/>
    <lineage>
        <taxon>Bacteria</taxon>
        <taxon>Pseudomonadati</taxon>
        <taxon>Pseudomonadota</taxon>
        <taxon>Alphaproteobacteria</taxon>
        <taxon>Hyphomicrobiales</taxon>
        <taxon>Phyllobacteriaceae</taxon>
        <taxon>Mesorhizobium</taxon>
    </lineage>
</organism>
<name>A0ABU8KYF2_9HYPH</name>
<proteinExistence type="predicted"/>
<protein>
    <recommendedName>
        <fullName evidence="3">Helix-turn-helix domain-containing protein</fullName>
    </recommendedName>
</protein>